<protein>
    <recommendedName>
        <fullName evidence="2">DUF6444 domain-containing protein</fullName>
    </recommendedName>
</protein>
<reference evidence="3" key="1">
    <citation type="submission" date="2021-01" db="EMBL/GenBank/DDBJ databases">
        <title>Whole genome shotgun sequence of Sphaerimonospora thailandensis NBRC 107569.</title>
        <authorList>
            <person name="Komaki H."/>
            <person name="Tamura T."/>
        </authorList>
    </citation>
    <scope>NUCLEOTIDE SEQUENCE</scope>
    <source>
        <strain evidence="3">NBRC 107569</strain>
    </source>
</reference>
<sequence length="61" mass="6546">MIPAEGEQSTYGELAALVVTLTARLDVLETRVAELEAENAELRRQLGMNSRSSSKPPSSDG</sequence>
<evidence type="ECO:0000259" key="2">
    <source>
        <dbReference type="Pfam" id="PF20042"/>
    </source>
</evidence>
<dbReference type="RefSeq" id="WP_204015140.1">
    <property type="nucleotide sequence ID" value="NZ_BOOG01000017.1"/>
</dbReference>
<gene>
    <name evidence="3" type="ORF">Mth01_21090</name>
</gene>
<keyword evidence="1" id="KW-0175">Coiled coil</keyword>
<dbReference type="Pfam" id="PF20042">
    <property type="entry name" value="DUF6444"/>
    <property type="match status" value="1"/>
</dbReference>
<evidence type="ECO:0000256" key="1">
    <source>
        <dbReference type="SAM" id="Coils"/>
    </source>
</evidence>
<evidence type="ECO:0000313" key="3">
    <source>
        <dbReference type="EMBL" id="GIH69856.1"/>
    </source>
</evidence>
<comment type="caution">
    <text evidence="3">The sequence shown here is derived from an EMBL/GenBank/DDBJ whole genome shotgun (WGS) entry which is preliminary data.</text>
</comment>
<feature type="domain" description="DUF6444" evidence="2">
    <location>
        <begin position="12"/>
        <end position="61"/>
    </location>
</feature>
<evidence type="ECO:0000313" key="4">
    <source>
        <dbReference type="Proteomes" id="UP000610966"/>
    </source>
</evidence>
<proteinExistence type="predicted"/>
<dbReference type="AlphaFoldDB" id="A0A8J3VZG3"/>
<keyword evidence="4" id="KW-1185">Reference proteome</keyword>
<dbReference type="EMBL" id="BOOG01000017">
    <property type="protein sequence ID" value="GIH69856.1"/>
    <property type="molecule type" value="Genomic_DNA"/>
</dbReference>
<dbReference type="Proteomes" id="UP000610966">
    <property type="component" value="Unassembled WGS sequence"/>
</dbReference>
<name>A0A8J3VZG3_9ACTN</name>
<dbReference type="InterPro" id="IPR045618">
    <property type="entry name" value="DUF6444"/>
</dbReference>
<organism evidence="3 4">
    <name type="scientific">Sphaerimonospora thailandensis</name>
    <dbReference type="NCBI Taxonomy" id="795644"/>
    <lineage>
        <taxon>Bacteria</taxon>
        <taxon>Bacillati</taxon>
        <taxon>Actinomycetota</taxon>
        <taxon>Actinomycetes</taxon>
        <taxon>Streptosporangiales</taxon>
        <taxon>Streptosporangiaceae</taxon>
        <taxon>Sphaerimonospora</taxon>
    </lineage>
</organism>
<feature type="coiled-coil region" evidence="1">
    <location>
        <begin position="18"/>
        <end position="52"/>
    </location>
</feature>
<accession>A0A8J3VZG3</accession>